<comment type="caution">
    <text evidence="1">The sequence shown here is derived from an EMBL/GenBank/DDBJ whole genome shotgun (WGS) entry which is preliminary data.</text>
</comment>
<dbReference type="AlphaFoldDB" id="A0A0C1H4C9"/>
<organism evidence="1 2">
    <name type="scientific">Candidatus Protochlamydia amoebophila</name>
    <dbReference type="NCBI Taxonomy" id="362787"/>
    <lineage>
        <taxon>Bacteria</taxon>
        <taxon>Pseudomonadati</taxon>
        <taxon>Chlamydiota</taxon>
        <taxon>Chlamydiia</taxon>
        <taxon>Parachlamydiales</taxon>
        <taxon>Parachlamydiaceae</taxon>
        <taxon>Candidatus Protochlamydia</taxon>
    </lineage>
</organism>
<evidence type="ECO:0000313" key="2">
    <source>
        <dbReference type="Proteomes" id="UP000031465"/>
    </source>
</evidence>
<evidence type="ECO:0000313" key="1">
    <source>
        <dbReference type="EMBL" id="KIC72389.1"/>
    </source>
</evidence>
<dbReference type="EMBL" id="JSAN01000056">
    <property type="protein sequence ID" value="KIC72389.1"/>
    <property type="molecule type" value="Genomic_DNA"/>
</dbReference>
<proteinExistence type="predicted"/>
<name>A0A0C1H4C9_9BACT</name>
<dbReference type="Proteomes" id="UP000031465">
    <property type="component" value="Unassembled WGS sequence"/>
</dbReference>
<accession>A0A0C1H4C9</accession>
<dbReference type="PATRIC" id="fig|362787.3.peg.826"/>
<sequence>MNKLTFPLLLICLIIFEVVAMPSHHSKMSQEGNLMYAVIKDFAKRMKYEKHLQLESIGGGVENGIYNFSLGFRREGSLNKKESEALIILITEEFISEVNSNEMIRPYLRDYPISNTNVELSIGNYDFEGKVIETPNVATVCTHKDKIVYFYKGPKDIYDYKDERESYEKALKKIKQ</sequence>
<protein>
    <submittedName>
        <fullName evidence="1">Uncharacterized protein</fullName>
    </submittedName>
</protein>
<reference evidence="1 2" key="1">
    <citation type="journal article" date="2014" name="Mol. Biol. Evol.">
        <title>Massive expansion of Ubiquitination-related gene families within the Chlamydiae.</title>
        <authorList>
            <person name="Domman D."/>
            <person name="Collingro A."/>
            <person name="Lagkouvardos I."/>
            <person name="Gehre L."/>
            <person name="Weinmaier T."/>
            <person name="Rattei T."/>
            <person name="Subtil A."/>
            <person name="Horn M."/>
        </authorList>
    </citation>
    <scope>NUCLEOTIDE SEQUENCE [LARGE SCALE GENOMIC DNA]</scope>
    <source>
        <strain evidence="1 2">EI2</strain>
    </source>
</reference>
<dbReference type="RefSeq" id="WP_162180813.1">
    <property type="nucleotide sequence ID" value="NZ_JSAN01000056.1"/>
</dbReference>
<gene>
    <name evidence="1" type="ORF">DB44_CJ00030</name>
</gene>